<feature type="non-terminal residue" evidence="2">
    <location>
        <position position="52"/>
    </location>
</feature>
<gene>
    <name evidence="2" type="ORF">X975_04271</name>
</gene>
<keyword evidence="3" id="KW-1185">Reference proteome</keyword>
<feature type="chain" id="PRO_5001829243" evidence="1">
    <location>
        <begin position="18"/>
        <end position="52"/>
    </location>
</feature>
<dbReference type="Proteomes" id="UP000054359">
    <property type="component" value="Unassembled WGS sequence"/>
</dbReference>
<evidence type="ECO:0000313" key="3">
    <source>
        <dbReference type="Proteomes" id="UP000054359"/>
    </source>
</evidence>
<organism evidence="2 3">
    <name type="scientific">Stegodyphus mimosarum</name>
    <name type="common">African social velvet spider</name>
    <dbReference type="NCBI Taxonomy" id="407821"/>
    <lineage>
        <taxon>Eukaryota</taxon>
        <taxon>Metazoa</taxon>
        <taxon>Ecdysozoa</taxon>
        <taxon>Arthropoda</taxon>
        <taxon>Chelicerata</taxon>
        <taxon>Arachnida</taxon>
        <taxon>Araneae</taxon>
        <taxon>Araneomorphae</taxon>
        <taxon>Entelegynae</taxon>
        <taxon>Eresoidea</taxon>
        <taxon>Eresidae</taxon>
        <taxon>Stegodyphus</taxon>
    </lineage>
</organism>
<sequence>MKLHTMLFLPLLPLVISVNHSNWPIRRMSNVTGDIILGALFPIHERNAKYEC</sequence>
<evidence type="ECO:0000313" key="2">
    <source>
        <dbReference type="EMBL" id="KFM58346.1"/>
    </source>
</evidence>
<name>A0A087SZQ7_STEMI</name>
<feature type="signal peptide" evidence="1">
    <location>
        <begin position="1"/>
        <end position="17"/>
    </location>
</feature>
<dbReference type="EMBL" id="KK112708">
    <property type="protein sequence ID" value="KFM58346.1"/>
    <property type="molecule type" value="Genomic_DNA"/>
</dbReference>
<proteinExistence type="predicted"/>
<protein>
    <submittedName>
        <fullName evidence="2">Uncharacterized protein</fullName>
    </submittedName>
</protein>
<dbReference type="OrthoDB" id="6434998at2759"/>
<accession>A0A087SZQ7</accession>
<dbReference type="AlphaFoldDB" id="A0A087SZQ7"/>
<evidence type="ECO:0000256" key="1">
    <source>
        <dbReference type="SAM" id="SignalP"/>
    </source>
</evidence>
<keyword evidence="1" id="KW-0732">Signal</keyword>
<reference evidence="2 3" key="1">
    <citation type="submission" date="2013-11" db="EMBL/GenBank/DDBJ databases">
        <title>Genome sequencing of Stegodyphus mimosarum.</title>
        <authorList>
            <person name="Bechsgaard J."/>
        </authorList>
    </citation>
    <scope>NUCLEOTIDE SEQUENCE [LARGE SCALE GENOMIC DNA]</scope>
</reference>